<dbReference type="Gene3D" id="1.10.489.10">
    <property type="entry name" value="Chloroperoxidase-like"/>
    <property type="match status" value="1"/>
</dbReference>
<keyword evidence="5" id="KW-0560">Oxidoreductase</keyword>
<evidence type="ECO:0000256" key="6">
    <source>
        <dbReference type="ARBA" id="ARBA00023004"/>
    </source>
</evidence>
<comment type="similarity">
    <text evidence="7">Belongs to the chloroperoxidase family.</text>
</comment>
<dbReference type="PANTHER" id="PTHR33577">
    <property type="entry name" value="STERIGMATOCYSTIN BIOSYNTHESIS PEROXIDASE STCC-RELATED"/>
    <property type="match status" value="1"/>
</dbReference>
<dbReference type="PROSITE" id="PS51405">
    <property type="entry name" value="HEME_HALOPEROXIDASE"/>
    <property type="match status" value="1"/>
</dbReference>
<keyword evidence="4" id="KW-0479">Metal-binding</keyword>
<feature type="signal peptide" evidence="9">
    <location>
        <begin position="1"/>
        <end position="16"/>
    </location>
</feature>
<dbReference type="Proteomes" id="UP000620124">
    <property type="component" value="Unassembled WGS sequence"/>
</dbReference>
<evidence type="ECO:0000256" key="2">
    <source>
        <dbReference type="ARBA" id="ARBA00022559"/>
    </source>
</evidence>
<dbReference type="SUPFAM" id="SSF47571">
    <property type="entry name" value="Cloroperoxidase"/>
    <property type="match status" value="1"/>
</dbReference>
<evidence type="ECO:0000256" key="5">
    <source>
        <dbReference type="ARBA" id="ARBA00023002"/>
    </source>
</evidence>
<dbReference type="Pfam" id="PF01328">
    <property type="entry name" value="Peroxidase_2"/>
    <property type="match status" value="1"/>
</dbReference>
<dbReference type="GO" id="GO:0004601">
    <property type="term" value="F:peroxidase activity"/>
    <property type="evidence" value="ECO:0007669"/>
    <property type="project" value="UniProtKB-KW"/>
</dbReference>
<feature type="compositionally biased region" description="Gly residues" evidence="8">
    <location>
        <begin position="23"/>
        <end position="32"/>
    </location>
</feature>
<protein>
    <submittedName>
        <fullName evidence="11">Putative Cloroperoxidase</fullName>
    </submittedName>
</protein>
<evidence type="ECO:0000256" key="3">
    <source>
        <dbReference type="ARBA" id="ARBA00022617"/>
    </source>
</evidence>
<gene>
    <name evidence="11" type="ORF">MVEN_00810000</name>
</gene>
<dbReference type="EMBL" id="JACAZI010000005">
    <property type="protein sequence ID" value="KAF7360780.1"/>
    <property type="molecule type" value="Genomic_DNA"/>
</dbReference>
<evidence type="ECO:0000256" key="1">
    <source>
        <dbReference type="ARBA" id="ARBA00001970"/>
    </source>
</evidence>
<evidence type="ECO:0000256" key="4">
    <source>
        <dbReference type="ARBA" id="ARBA00022723"/>
    </source>
</evidence>
<feature type="compositionally biased region" description="Low complexity" evidence="8">
    <location>
        <begin position="33"/>
        <end position="44"/>
    </location>
</feature>
<evidence type="ECO:0000256" key="8">
    <source>
        <dbReference type="SAM" id="MobiDB-lite"/>
    </source>
</evidence>
<evidence type="ECO:0000313" key="11">
    <source>
        <dbReference type="EMBL" id="KAF7360780.1"/>
    </source>
</evidence>
<feature type="domain" description="Heme haloperoxidase family profile" evidence="10">
    <location>
        <begin position="47"/>
        <end position="253"/>
    </location>
</feature>
<accession>A0A8H6YGK4</accession>
<comment type="cofactor">
    <cofactor evidence="1">
        <name>heme b</name>
        <dbReference type="ChEBI" id="CHEBI:60344"/>
    </cofactor>
</comment>
<comment type="caution">
    <text evidence="11">The sequence shown here is derived from an EMBL/GenBank/DDBJ whole genome shotgun (WGS) entry which is preliminary data.</text>
</comment>
<organism evidence="11 12">
    <name type="scientific">Mycena venus</name>
    <dbReference type="NCBI Taxonomy" id="2733690"/>
    <lineage>
        <taxon>Eukaryota</taxon>
        <taxon>Fungi</taxon>
        <taxon>Dikarya</taxon>
        <taxon>Basidiomycota</taxon>
        <taxon>Agaricomycotina</taxon>
        <taxon>Agaricomycetes</taxon>
        <taxon>Agaricomycetidae</taxon>
        <taxon>Agaricales</taxon>
        <taxon>Marasmiineae</taxon>
        <taxon>Mycenaceae</taxon>
        <taxon>Mycena</taxon>
    </lineage>
</organism>
<dbReference type="InterPro" id="IPR000028">
    <property type="entry name" value="Chloroperoxidase"/>
</dbReference>
<feature type="region of interest" description="Disordered" evidence="8">
    <location>
        <begin position="21"/>
        <end position="53"/>
    </location>
</feature>
<sequence>MAILFYSLIFAALAIASPHDGRSNGGSNGGSNSGSNSGSNHGGSPPDPHAFIAATPTDLRAPCPGLNTLANHGYLPRNGRNITVPMIIQASLDGFNAGVDAIQPFAKFGLLSSAAPDTLNLNELVEHGLIEHDASLSRLDAALGDSLHFNEGQFSTLANSNPGVNYYNTTSAGHVQRDLLAQSIRLNVNQTNTPKEFKIRTRESAFYLSVLGDPLTGIAPKNFVQIFFREERLPIAEGWKKPNTLITAATLGALQTLIVAAADWTATQACETEILGPALTL</sequence>
<dbReference type="PANTHER" id="PTHR33577:SF9">
    <property type="entry name" value="PEROXIDASE STCC"/>
    <property type="match status" value="1"/>
</dbReference>
<proteinExistence type="inferred from homology"/>
<dbReference type="AlphaFoldDB" id="A0A8H6YGK4"/>
<evidence type="ECO:0000256" key="9">
    <source>
        <dbReference type="SAM" id="SignalP"/>
    </source>
</evidence>
<keyword evidence="9" id="KW-0732">Signal</keyword>
<keyword evidence="6" id="KW-0408">Iron</keyword>
<evidence type="ECO:0000313" key="12">
    <source>
        <dbReference type="Proteomes" id="UP000620124"/>
    </source>
</evidence>
<keyword evidence="2 11" id="KW-0575">Peroxidase</keyword>
<evidence type="ECO:0000259" key="10">
    <source>
        <dbReference type="PROSITE" id="PS51405"/>
    </source>
</evidence>
<feature type="chain" id="PRO_5034819132" evidence="9">
    <location>
        <begin position="17"/>
        <end position="281"/>
    </location>
</feature>
<keyword evidence="12" id="KW-1185">Reference proteome</keyword>
<reference evidence="11" key="1">
    <citation type="submission" date="2020-05" db="EMBL/GenBank/DDBJ databases">
        <title>Mycena genomes resolve the evolution of fungal bioluminescence.</title>
        <authorList>
            <person name="Tsai I.J."/>
        </authorList>
    </citation>
    <scope>NUCLEOTIDE SEQUENCE</scope>
    <source>
        <strain evidence="11">CCC161011</strain>
    </source>
</reference>
<evidence type="ECO:0000256" key="7">
    <source>
        <dbReference type="ARBA" id="ARBA00025795"/>
    </source>
</evidence>
<dbReference type="InterPro" id="IPR036851">
    <property type="entry name" value="Chloroperoxidase-like_sf"/>
</dbReference>
<keyword evidence="3" id="KW-0349">Heme</keyword>
<name>A0A8H6YGK4_9AGAR</name>
<dbReference type="OrthoDB" id="407298at2759"/>
<dbReference type="GO" id="GO:0046872">
    <property type="term" value="F:metal ion binding"/>
    <property type="evidence" value="ECO:0007669"/>
    <property type="project" value="UniProtKB-KW"/>
</dbReference>